<proteinExistence type="predicted"/>
<evidence type="ECO:0000313" key="1">
    <source>
        <dbReference type="EMBL" id="GLS90582.1"/>
    </source>
</evidence>
<sequence length="49" mass="5494">MAHLRDSFGSSIACNTELKKQISHNITYINCFKEVIPQRESSLIIAKAS</sequence>
<dbReference type="Proteomes" id="UP001157353">
    <property type="component" value="Unassembled WGS sequence"/>
</dbReference>
<accession>A0ABQ6DZS6</accession>
<name>A0ABQ6DZS6_9GAMM</name>
<protein>
    <submittedName>
        <fullName evidence="1">Uncharacterized protein</fullName>
    </submittedName>
</protein>
<organism evidence="1 2">
    <name type="scientific">Psychromonas marina</name>
    <dbReference type="NCBI Taxonomy" id="88364"/>
    <lineage>
        <taxon>Bacteria</taxon>
        <taxon>Pseudomonadati</taxon>
        <taxon>Pseudomonadota</taxon>
        <taxon>Gammaproteobacteria</taxon>
        <taxon>Alteromonadales</taxon>
        <taxon>Psychromonadaceae</taxon>
        <taxon>Psychromonas</taxon>
    </lineage>
</organism>
<keyword evidence="2" id="KW-1185">Reference proteome</keyword>
<dbReference type="EMBL" id="BSPQ01000004">
    <property type="protein sequence ID" value="GLS90582.1"/>
    <property type="molecule type" value="Genomic_DNA"/>
</dbReference>
<comment type="caution">
    <text evidence="1">The sequence shown here is derived from an EMBL/GenBank/DDBJ whole genome shotgun (WGS) entry which is preliminary data.</text>
</comment>
<reference evidence="2" key="1">
    <citation type="journal article" date="2019" name="Int. J. Syst. Evol. Microbiol.">
        <title>The Global Catalogue of Microorganisms (GCM) 10K type strain sequencing project: providing services to taxonomists for standard genome sequencing and annotation.</title>
        <authorList>
            <consortium name="The Broad Institute Genomics Platform"/>
            <consortium name="The Broad Institute Genome Sequencing Center for Infectious Disease"/>
            <person name="Wu L."/>
            <person name="Ma J."/>
        </authorList>
    </citation>
    <scope>NUCLEOTIDE SEQUENCE [LARGE SCALE GENOMIC DNA]</scope>
    <source>
        <strain evidence="2">NBRC 103166</strain>
    </source>
</reference>
<gene>
    <name evidence="1" type="ORF">GCM10007916_16490</name>
</gene>
<evidence type="ECO:0000313" key="2">
    <source>
        <dbReference type="Proteomes" id="UP001157353"/>
    </source>
</evidence>